<keyword evidence="2" id="KW-1185">Reference proteome</keyword>
<comment type="caution">
    <text evidence="1">The sequence shown here is derived from an EMBL/GenBank/DDBJ whole genome shotgun (WGS) entry which is preliminary data.</text>
</comment>
<dbReference type="EMBL" id="BNAL01000054">
    <property type="protein sequence ID" value="GHG11759.1"/>
    <property type="molecule type" value="Genomic_DNA"/>
</dbReference>
<evidence type="ECO:0000313" key="2">
    <source>
        <dbReference type="Proteomes" id="UP000632154"/>
    </source>
</evidence>
<accession>A0ABQ3KBJ4</accession>
<gene>
    <name evidence="1" type="ORF">GCM10017783_25090</name>
</gene>
<reference evidence="2" key="1">
    <citation type="journal article" date="2019" name="Int. J. Syst. Evol. Microbiol.">
        <title>The Global Catalogue of Microorganisms (GCM) 10K type strain sequencing project: providing services to taxonomists for standard genome sequencing and annotation.</title>
        <authorList>
            <consortium name="The Broad Institute Genomics Platform"/>
            <consortium name="The Broad Institute Genome Sequencing Center for Infectious Disease"/>
            <person name="Wu L."/>
            <person name="Ma J."/>
        </authorList>
    </citation>
    <scope>NUCLEOTIDE SEQUENCE [LARGE SCALE GENOMIC DNA]</scope>
    <source>
        <strain evidence="2">CGMCC 1.18439</strain>
    </source>
</reference>
<protein>
    <submittedName>
        <fullName evidence="1">Uncharacterized protein</fullName>
    </submittedName>
</protein>
<evidence type="ECO:0000313" key="1">
    <source>
        <dbReference type="EMBL" id="GHG11759.1"/>
    </source>
</evidence>
<sequence>MYNVTAEHNPMDHALGSVLTMSPCPTMPLAVCLGALAHSAVANRQKKPGTPKHPLLICTQRVELGTLTALVWGLRFLGVPADVGEIRPA</sequence>
<organism evidence="1 2">
    <name type="scientific">Deinococcus piscis</name>
    <dbReference type="NCBI Taxonomy" id="394230"/>
    <lineage>
        <taxon>Bacteria</taxon>
        <taxon>Thermotogati</taxon>
        <taxon>Deinococcota</taxon>
        <taxon>Deinococci</taxon>
        <taxon>Deinococcales</taxon>
        <taxon>Deinococcaceae</taxon>
        <taxon>Deinococcus</taxon>
    </lineage>
</organism>
<name>A0ABQ3KBJ4_9DEIO</name>
<dbReference type="Proteomes" id="UP000632154">
    <property type="component" value="Unassembled WGS sequence"/>
</dbReference>
<proteinExistence type="predicted"/>